<comment type="caution">
    <text evidence="1">The sequence shown here is derived from an EMBL/GenBank/DDBJ whole genome shotgun (WGS) entry which is preliminary data.</text>
</comment>
<keyword evidence="2" id="KW-1185">Reference proteome</keyword>
<accession>A0ABS2R8S7</accession>
<dbReference type="EMBL" id="JAFBFH010000021">
    <property type="protein sequence ID" value="MBM7716061.1"/>
    <property type="molecule type" value="Genomic_DNA"/>
</dbReference>
<proteinExistence type="predicted"/>
<name>A0ABS2R8S7_9BACI</name>
<gene>
    <name evidence="1" type="ORF">JOC94_003072</name>
</gene>
<reference evidence="1 2" key="1">
    <citation type="submission" date="2021-01" db="EMBL/GenBank/DDBJ databases">
        <title>Genomic Encyclopedia of Type Strains, Phase IV (KMG-IV): sequencing the most valuable type-strain genomes for metagenomic binning, comparative biology and taxonomic classification.</title>
        <authorList>
            <person name="Goeker M."/>
        </authorList>
    </citation>
    <scope>NUCLEOTIDE SEQUENCE [LARGE SCALE GENOMIC DNA]</scope>
    <source>
        <strain evidence="1 2">DSM 105453</strain>
    </source>
</reference>
<evidence type="ECO:0000313" key="2">
    <source>
        <dbReference type="Proteomes" id="UP000823485"/>
    </source>
</evidence>
<evidence type="ECO:0000313" key="1">
    <source>
        <dbReference type="EMBL" id="MBM7716061.1"/>
    </source>
</evidence>
<protein>
    <submittedName>
        <fullName evidence="1">Uncharacterized protein</fullName>
    </submittedName>
</protein>
<organism evidence="1 2">
    <name type="scientific">Siminovitchia thermophila</name>
    <dbReference type="NCBI Taxonomy" id="1245522"/>
    <lineage>
        <taxon>Bacteria</taxon>
        <taxon>Bacillati</taxon>
        <taxon>Bacillota</taxon>
        <taxon>Bacilli</taxon>
        <taxon>Bacillales</taxon>
        <taxon>Bacillaceae</taxon>
        <taxon>Siminovitchia</taxon>
    </lineage>
</organism>
<dbReference type="Proteomes" id="UP000823485">
    <property type="component" value="Unassembled WGS sequence"/>
</dbReference>
<sequence length="66" mass="7837">MNIKKLLGFQEYQVEIRWEKTGEKQVVYIKARNDIHAVIKISKKYDVVGKARMVVKEMKTKRSKNI</sequence>
<dbReference type="RefSeq" id="WP_205179755.1">
    <property type="nucleotide sequence ID" value="NZ_JAFBFH010000021.1"/>
</dbReference>